<comment type="caution">
    <text evidence="2">The sequence shown here is derived from an EMBL/GenBank/DDBJ whole genome shotgun (WGS) entry which is preliminary data.</text>
</comment>
<feature type="compositionally biased region" description="Basic and acidic residues" evidence="1">
    <location>
        <begin position="42"/>
        <end position="73"/>
    </location>
</feature>
<name>A0AAD5JGV8_ACENE</name>
<protein>
    <submittedName>
        <fullName evidence="2">Uncharacterized protein</fullName>
    </submittedName>
</protein>
<gene>
    <name evidence="2" type="ORF">LWI28_006891</name>
</gene>
<dbReference type="AlphaFoldDB" id="A0AAD5JGV8"/>
<organism evidence="2 3">
    <name type="scientific">Acer negundo</name>
    <name type="common">Box elder</name>
    <dbReference type="NCBI Taxonomy" id="4023"/>
    <lineage>
        <taxon>Eukaryota</taxon>
        <taxon>Viridiplantae</taxon>
        <taxon>Streptophyta</taxon>
        <taxon>Embryophyta</taxon>
        <taxon>Tracheophyta</taxon>
        <taxon>Spermatophyta</taxon>
        <taxon>Magnoliopsida</taxon>
        <taxon>eudicotyledons</taxon>
        <taxon>Gunneridae</taxon>
        <taxon>Pentapetalae</taxon>
        <taxon>rosids</taxon>
        <taxon>malvids</taxon>
        <taxon>Sapindales</taxon>
        <taxon>Sapindaceae</taxon>
        <taxon>Hippocastanoideae</taxon>
        <taxon>Acereae</taxon>
        <taxon>Acer</taxon>
    </lineage>
</organism>
<feature type="region of interest" description="Disordered" evidence="1">
    <location>
        <begin position="1"/>
        <end position="87"/>
    </location>
</feature>
<accession>A0AAD5JGV8</accession>
<dbReference type="EMBL" id="JAJSOW010000001">
    <property type="protein sequence ID" value="KAI9200381.1"/>
    <property type="molecule type" value="Genomic_DNA"/>
</dbReference>
<evidence type="ECO:0000313" key="2">
    <source>
        <dbReference type="EMBL" id="KAI9200381.1"/>
    </source>
</evidence>
<proteinExistence type="predicted"/>
<dbReference type="Proteomes" id="UP001064489">
    <property type="component" value="Chromosome 9"/>
</dbReference>
<sequence length="87" mass="9159">MVGVGHKNNGGKGKAVQSNDGERKSSVTVLERIDLAQSSGKSESDSGKEAGPKLKEVDHPKMEKEGMNTKETDSNDGQCVDIINSGT</sequence>
<keyword evidence="3" id="KW-1185">Reference proteome</keyword>
<evidence type="ECO:0000313" key="3">
    <source>
        <dbReference type="Proteomes" id="UP001064489"/>
    </source>
</evidence>
<reference evidence="2" key="1">
    <citation type="journal article" date="2022" name="Plant J.">
        <title>Strategies of tolerance reflected in two North American maple genomes.</title>
        <authorList>
            <person name="McEvoy S.L."/>
            <person name="Sezen U.U."/>
            <person name="Trouern-Trend A."/>
            <person name="McMahon S.M."/>
            <person name="Schaberg P.G."/>
            <person name="Yang J."/>
            <person name="Wegrzyn J.L."/>
            <person name="Swenson N.G."/>
        </authorList>
    </citation>
    <scope>NUCLEOTIDE SEQUENCE</scope>
    <source>
        <strain evidence="2">91603</strain>
    </source>
</reference>
<evidence type="ECO:0000256" key="1">
    <source>
        <dbReference type="SAM" id="MobiDB-lite"/>
    </source>
</evidence>
<reference evidence="2" key="2">
    <citation type="submission" date="2023-02" db="EMBL/GenBank/DDBJ databases">
        <authorList>
            <person name="Swenson N.G."/>
            <person name="Wegrzyn J.L."/>
            <person name="Mcevoy S.L."/>
        </authorList>
    </citation>
    <scope>NUCLEOTIDE SEQUENCE</scope>
    <source>
        <strain evidence="2">91603</strain>
        <tissue evidence="2">Leaf</tissue>
    </source>
</reference>